<sequence length="280" mass="29725">MTASLFLLLTSLFFLPHWAIAKCYYPNGTPVMGDAYVPCNNSMAGAGDDAPAPIQRRGQRGDSVLAGLMFKPKLGGLPAIEECLWVLGKGPAPVTPCAADSNTTRWCCGSEATECCNNWNSNRDSGAFTLPLVLGQVDPTTTTSYTSSTTTPPGVSLTPTQTSSTSQTSTPTPSPGGISSGVIAGIVIVCVAVVAALVGGGFYFWRRRRPQHNTVPELDTNRNEGNFGGLMQMQKGPTEAMGRELDVVNSPTELSMGSGRVEMPADGVEYYRQMEDSSRR</sequence>
<dbReference type="InterPro" id="IPR051694">
    <property type="entry name" value="Immunoregulatory_rcpt-like"/>
</dbReference>
<comment type="subcellular location">
    <subcellularLocation>
        <location evidence="1">Membrane</location>
        <topology evidence="1">Single-pass membrane protein</topology>
    </subcellularLocation>
</comment>
<evidence type="ECO:0000256" key="4">
    <source>
        <dbReference type="ARBA" id="ARBA00023136"/>
    </source>
</evidence>
<reference evidence="9" key="1">
    <citation type="journal article" date="2023" name="Mol. Phylogenet. Evol.">
        <title>Genome-scale phylogeny and comparative genomics of the fungal order Sordariales.</title>
        <authorList>
            <person name="Hensen N."/>
            <person name="Bonometti L."/>
            <person name="Westerberg I."/>
            <person name="Brannstrom I.O."/>
            <person name="Guillou S."/>
            <person name="Cros-Aarteil S."/>
            <person name="Calhoun S."/>
            <person name="Haridas S."/>
            <person name="Kuo A."/>
            <person name="Mondo S."/>
            <person name="Pangilinan J."/>
            <person name="Riley R."/>
            <person name="LaButti K."/>
            <person name="Andreopoulos B."/>
            <person name="Lipzen A."/>
            <person name="Chen C."/>
            <person name="Yan M."/>
            <person name="Daum C."/>
            <person name="Ng V."/>
            <person name="Clum A."/>
            <person name="Steindorff A."/>
            <person name="Ohm R.A."/>
            <person name="Martin F."/>
            <person name="Silar P."/>
            <person name="Natvig D.O."/>
            <person name="Lalanne C."/>
            <person name="Gautier V."/>
            <person name="Ament-Velasquez S.L."/>
            <person name="Kruys A."/>
            <person name="Hutchinson M.I."/>
            <person name="Powell A.J."/>
            <person name="Barry K."/>
            <person name="Miller A.N."/>
            <person name="Grigoriev I.V."/>
            <person name="Debuchy R."/>
            <person name="Gladieux P."/>
            <person name="Hiltunen Thoren M."/>
            <person name="Johannesson H."/>
        </authorList>
    </citation>
    <scope>NUCLEOTIDE SEQUENCE [LARGE SCALE GENOMIC DNA]</scope>
    <source>
        <strain evidence="9">CBS 340.73</strain>
    </source>
</reference>
<keyword evidence="4 6" id="KW-0472">Membrane</keyword>
<proteinExistence type="predicted"/>
<evidence type="ECO:0000256" key="5">
    <source>
        <dbReference type="SAM" id="MobiDB-lite"/>
    </source>
</evidence>
<dbReference type="Proteomes" id="UP001303473">
    <property type="component" value="Unassembled WGS sequence"/>
</dbReference>
<keyword evidence="9" id="KW-1185">Reference proteome</keyword>
<keyword evidence="7" id="KW-0732">Signal</keyword>
<dbReference type="GO" id="GO:0016020">
    <property type="term" value="C:membrane"/>
    <property type="evidence" value="ECO:0007669"/>
    <property type="project" value="UniProtKB-SubCell"/>
</dbReference>
<evidence type="ECO:0000313" key="8">
    <source>
        <dbReference type="EMBL" id="KAK3938552.1"/>
    </source>
</evidence>
<name>A0AAN6S2C0_9PEZI</name>
<evidence type="ECO:0000256" key="1">
    <source>
        <dbReference type="ARBA" id="ARBA00004167"/>
    </source>
</evidence>
<dbReference type="AlphaFoldDB" id="A0AAN6S2C0"/>
<evidence type="ECO:0000256" key="2">
    <source>
        <dbReference type="ARBA" id="ARBA00022692"/>
    </source>
</evidence>
<feature type="signal peptide" evidence="7">
    <location>
        <begin position="1"/>
        <end position="21"/>
    </location>
</feature>
<accession>A0AAN6S2C0</accession>
<feature type="transmembrane region" description="Helical" evidence="6">
    <location>
        <begin position="182"/>
        <end position="205"/>
    </location>
</feature>
<feature type="chain" id="PRO_5042815440" description="Mid2 domain-containing protein" evidence="7">
    <location>
        <begin position="22"/>
        <end position="280"/>
    </location>
</feature>
<keyword evidence="2 6" id="KW-0812">Transmembrane</keyword>
<protein>
    <recommendedName>
        <fullName evidence="10">Mid2 domain-containing protein</fullName>
    </recommendedName>
</protein>
<evidence type="ECO:0000256" key="7">
    <source>
        <dbReference type="SAM" id="SignalP"/>
    </source>
</evidence>
<evidence type="ECO:0008006" key="10">
    <source>
        <dbReference type="Google" id="ProtNLM"/>
    </source>
</evidence>
<dbReference type="GO" id="GO:0071944">
    <property type="term" value="C:cell periphery"/>
    <property type="evidence" value="ECO:0007669"/>
    <property type="project" value="UniProtKB-ARBA"/>
</dbReference>
<evidence type="ECO:0000256" key="3">
    <source>
        <dbReference type="ARBA" id="ARBA00022989"/>
    </source>
</evidence>
<feature type="region of interest" description="Disordered" evidence="5">
    <location>
        <begin position="141"/>
        <end position="175"/>
    </location>
</feature>
<keyword evidence="3 6" id="KW-1133">Transmembrane helix</keyword>
<dbReference type="PANTHER" id="PTHR15549">
    <property type="entry name" value="PAIRED IMMUNOGLOBULIN-LIKE TYPE 2 RECEPTOR"/>
    <property type="match status" value="1"/>
</dbReference>
<comment type="caution">
    <text evidence="8">The sequence shown here is derived from an EMBL/GenBank/DDBJ whole genome shotgun (WGS) entry which is preliminary data.</text>
</comment>
<gene>
    <name evidence="8" type="ORF">QBC46DRAFT_440162</name>
</gene>
<evidence type="ECO:0000256" key="6">
    <source>
        <dbReference type="SAM" id="Phobius"/>
    </source>
</evidence>
<dbReference type="EMBL" id="MU853827">
    <property type="protein sequence ID" value="KAK3938552.1"/>
    <property type="molecule type" value="Genomic_DNA"/>
</dbReference>
<organism evidence="8 9">
    <name type="scientific">Diplogelasinospora grovesii</name>
    <dbReference type="NCBI Taxonomy" id="303347"/>
    <lineage>
        <taxon>Eukaryota</taxon>
        <taxon>Fungi</taxon>
        <taxon>Dikarya</taxon>
        <taxon>Ascomycota</taxon>
        <taxon>Pezizomycotina</taxon>
        <taxon>Sordariomycetes</taxon>
        <taxon>Sordariomycetidae</taxon>
        <taxon>Sordariales</taxon>
        <taxon>Diplogelasinosporaceae</taxon>
        <taxon>Diplogelasinospora</taxon>
    </lineage>
</organism>
<evidence type="ECO:0000313" key="9">
    <source>
        <dbReference type="Proteomes" id="UP001303473"/>
    </source>
</evidence>